<gene>
    <name evidence="2" type="ORF">EJB05_31201</name>
</gene>
<feature type="compositionally biased region" description="Low complexity" evidence="1">
    <location>
        <begin position="226"/>
        <end position="238"/>
    </location>
</feature>
<feature type="compositionally biased region" description="Basic and acidic residues" evidence="1">
    <location>
        <begin position="110"/>
        <end position="136"/>
    </location>
</feature>
<dbReference type="OrthoDB" id="683117at2759"/>
<proteinExistence type="predicted"/>
<dbReference type="EMBL" id="RWGY01000026">
    <property type="protein sequence ID" value="TVU21557.1"/>
    <property type="molecule type" value="Genomic_DNA"/>
</dbReference>
<feature type="non-terminal residue" evidence="2">
    <location>
        <position position="1"/>
    </location>
</feature>
<feature type="compositionally biased region" description="Polar residues" evidence="1">
    <location>
        <begin position="74"/>
        <end position="85"/>
    </location>
</feature>
<evidence type="ECO:0000313" key="3">
    <source>
        <dbReference type="Proteomes" id="UP000324897"/>
    </source>
</evidence>
<dbReference type="Proteomes" id="UP000324897">
    <property type="component" value="Unassembled WGS sequence"/>
</dbReference>
<feature type="region of interest" description="Disordered" evidence="1">
    <location>
        <begin position="155"/>
        <end position="238"/>
    </location>
</feature>
<dbReference type="Gramene" id="TVU21557">
    <property type="protein sequence ID" value="TVU21557"/>
    <property type="gene ID" value="EJB05_31201"/>
</dbReference>
<protein>
    <submittedName>
        <fullName evidence="2">Uncharacterized protein</fullName>
    </submittedName>
</protein>
<feature type="compositionally biased region" description="Acidic residues" evidence="1">
    <location>
        <begin position="208"/>
        <end position="219"/>
    </location>
</feature>
<feature type="compositionally biased region" description="Acidic residues" evidence="1">
    <location>
        <begin position="164"/>
        <end position="175"/>
    </location>
</feature>
<organism evidence="2 3">
    <name type="scientific">Eragrostis curvula</name>
    <name type="common">weeping love grass</name>
    <dbReference type="NCBI Taxonomy" id="38414"/>
    <lineage>
        <taxon>Eukaryota</taxon>
        <taxon>Viridiplantae</taxon>
        <taxon>Streptophyta</taxon>
        <taxon>Embryophyta</taxon>
        <taxon>Tracheophyta</taxon>
        <taxon>Spermatophyta</taxon>
        <taxon>Magnoliopsida</taxon>
        <taxon>Liliopsida</taxon>
        <taxon>Poales</taxon>
        <taxon>Poaceae</taxon>
        <taxon>PACMAD clade</taxon>
        <taxon>Chloridoideae</taxon>
        <taxon>Eragrostideae</taxon>
        <taxon>Eragrostidinae</taxon>
        <taxon>Eragrostis</taxon>
    </lineage>
</organism>
<dbReference type="PANTHER" id="PTHR47851:SF5">
    <property type="entry name" value="MYB_SANT-LIKE DOMAIN-CONTAINING PROTEIN"/>
    <property type="match status" value="1"/>
</dbReference>
<dbReference type="PANTHER" id="PTHR47851">
    <property type="entry name" value="OS06G0588700 PROTEIN-RELATED"/>
    <property type="match status" value="1"/>
</dbReference>
<name>A0A5J9UDX9_9POAL</name>
<feature type="region of interest" description="Disordered" evidence="1">
    <location>
        <begin position="74"/>
        <end position="136"/>
    </location>
</feature>
<evidence type="ECO:0000313" key="2">
    <source>
        <dbReference type="EMBL" id="TVU21557.1"/>
    </source>
</evidence>
<feature type="region of interest" description="Disordered" evidence="1">
    <location>
        <begin position="1"/>
        <end position="47"/>
    </location>
</feature>
<comment type="caution">
    <text evidence="2">The sequence shown here is derived from an EMBL/GenBank/DDBJ whole genome shotgun (WGS) entry which is preliminary data.</text>
</comment>
<accession>A0A5J9UDX9</accession>
<sequence>PLAPCSRSPPNSRNPSAASPRWRASAAEESNSAPQSPTPAARSSPRAAVLGGAALTYSSAGSLGFGGAITGARSYTGSAYPSANASLGAAARPDAHPGGTSGGAGPFAHGEGKRRATTDQEHGEWKKLKGDPPLREKKHIVVDCSAPCFAGKQVRAGDVGQGDEASEGAEGEDEQVGAGDVGQGKEASEGAEGEDEQVGARDVGLGEEASEGTEGENEQVSEGSISLTSGSWSDTDTSSWKGRLDPMAMIRSNSCLAVAAAAAVCYSHEYSANSTEQQAMIKIMEGILETLRANCEVANKFMRGEYTRESIKKVMALVVDCGAAEGTTEHFMATKLFVKEGHRAVFLCMTTKEERLSWLRRWCRMKGLLEA</sequence>
<evidence type="ECO:0000256" key="1">
    <source>
        <dbReference type="SAM" id="MobiDB-lite"/>
    </source>
</evidence>
<keyword evidence="3" id="KW-1185">Reference proteome</keyword>
<dbReference type="AlphaFoldDB" id="A0A5J9UDX9"/>
<reference evidence="2 3" key="1">
    <citation type="journal article" date="2019" name="Sci. Rep.">
        <title>A high-quality genome of Eragrostis curvula grass provides insights into Poaceae evolution and supports new strategies to enhance forage quality.</title>
        <authorList>
            <person name="Carballo J."/>
            <person name="Santos B.A.C.M."/>
            <person name="Zappacosta D."/>
            <person name="Garbus I."/>
            <person name="Selva J.P."/>
            <person name="Gallo C.A."/>
            <person name="Diaz A."/>
            <person name="Albertini E."/>
            <person name="Caccamo M."/>
            <person name="Echenique V."/>
        </authorList>
    </citation>
    <scope>NUCLEOTIDE SEQUENCE [LARGE SCALE GENOMIC DNA]</scope>
    <source>
        <strain evidence="3">cv. Victoria</strain>
        <tissue evidence="2">Leaf</tissue>
    </source>
</reference>